<dbReference type="InterPro" id="IPR025736">
    <property type="entry name" value="PucR_C-HTH_dom"/>
</dbReference>
<dbReference type="Pfam" id="PF13556">
    <property type="entry name" value="HTH_30"/>
    <property type="match status" value="1"/>
</dbReference>
<dbReference type="InterPro" id="IPR051448">
    <property type="entry name" value="CdaR-like_regulators"/>
</dbReference>
<accession>A0A291RQP3</accession>
<dbReference type="Gene3D" id="1.10.10.2840">
    <property type="entry name" value="PucR C-terminal helix-turn-helix domain"/>
    <property type="match status" value="1"/>
</dbReference>
<proteinExistence type="predicted"/>
<evidence type="ECO:0000313" key="3">
    <source>
        <dbReference type="Proteomes" id="UP000221961"/>
    </source>
</evidence>
<dbReference type="EMBL" id="CP023778">
    <property type="protein sequence ID" value="ATL69610.1"/>
    <property type="molecule type" value="Genomic_DNA"/>
</dbReference>
<gene>
    <name evidence="2" type="ORF">CRH09_29000</name>
</gene>
<feature type="domain" description="PucR C-terminal helix-turn-helix" evidence="1">
    <location>
        <begin position="1"/>
        <end position="38"/>
    </location>
</feature>
<dbReference type="Proteomes" id="UP000221961">
    <property type="component" value="Chromosome"/>
</dbReference>
<evidence type="ECO:0000259" key="1">
    <source>
        <dbReference type="Pfam" id="PF13556"/>
    </source>
</evidence>
<dbReference type="AlphaFoldDB" id="A0A291RQP3"/>
<protein>
    <recommendedName>
        <fullName evidence="1">PucR C-terminal helix-turn-helix domain-containing protein</fullName>
    </recommendedName>
</protein>
<organism evidence="2 3">
    <name type="scientific">Nocardia terpenica</name>
    <dbReference type="NCBI Taxonomy" id="455432"/>
    <lineage>
        <taxon>Bacteria</taxon>
        <taxon>Bacillati</taxon>
        <taxon>Actinomycetota</taxon>
        <taxon>Actinomycetes</taxon>
        <taxon>Mycobacteriales</taxon>
        <taxon>Nocardiaceae</taxon>
        <taxon>Nocardia</taxon>
    </lineage>
</organism>
<dbReference type="InterPro" id="IPR042070">
    <property type="entry name" value="PucR_C-HTH_sf"/>
</dbReference>
<dbReference type="PANTHER" id="PTHR33744">
    <property type="entry name" value="CARBOHYDRATE DIACID REGULATOR"/>
    <property type="match status" value="1"/>
</dbReference>
<sequence length="47" mass="5413">MHLHLNTVRYRIGRVEELTGRDLGRLDDRLDLYLAVRARSRPGALPA</sequence>
<dbReference type="PANTHER" id="PTHR33744:SF17">
    <property type="entry name" value="CONSERVED PROTEIN"/>
    <property type="match status" value="1"/>
</dbReference>
<dbReference type="KEGG" id="ntp:CRH09_29000"/>
<reference evidence="2 3" key="1">
    <citation type="submission" date="2017-10" db="EMBL/GenBank/DDBJ databases">
        <title>Comparative genomics between pathogenic Norcardia.</title>
        <authorList>
            <person name="Zeng L."/>
        </authorList>
    </citation>
    <scope>NUCLEOTIDE SEQUENCE [LARGE SCALE GENOMIC DNA]</scope>
    <source>
        <strain evidence="2 3">NC_YFY_NT001</strain>
    </source>
</reference>
<evidence type="ECO:0000313" key="2">
    <source>
        <dbReference type="EMBL" id="ATL69610.1"/>
    </source>
</evidence>
<name>A0A291RQP3_9NOCA</name>